<dbReference type="EMBL" id="JRPD02000014">
    <property type="protein sequence ID" value="TLD99873.1"/>
    <property type="molecule type" value="Genomic_DNA"/>
</dbReference>
<dbReference type="EMBL" id="UGJE01000002">
    <property type="protein sequence ID" value="STQ86917.1"/>
    <property type="molecule type" value="Genomic_DNA"/>
</dbReference>
<sequence>MRKLFFYMMLLLFVTDFVFGADSIIQKPVQTPKDRSIQVYTSSGKLCYIPTFSLGADNGSYIGILNCSLKEARAARYDVFGRIGFYINNIWQCITAPDSVATYDRWIADYVYLRPCVINDSRQKWKIKNRIFYSLDESYSIQDDGSYLYAVHRVAKNLKQHKLTPSMNEWMDTIAIPGNISIITSLSWELSTKEGSERYFLYNDASQKNTTPLYYNLDRGYIAQYNSLAGILYCMYSNVGSNDWNWISWGKCSDSKPKEKDKPFWNPISISENKFAFEDKDGNILRVTGYGAHWGVPYAVKPTFLPEDTGKSQTSEFLTDKDFRELRRFINANVGANLESCPAGGHNLQRRLKQSPWFPSNFELSPEWIHRLYAISQTTAGASVGVGATPASSGFCGTCLLHSYQMIAELLENPYQTRPSGGYFFNTAAHTNPFISFRERHSILHDTLADISEYINRPLSTVGDAFYRTLDRAYAGSISMLPQYEWDLFGRVDRAAEVDTLLSRLFNADAGRIYLATYVRTGASGSGFAVHAMVLLRTNNGVIAIPTNIQTTLEAFTQSLTPARNADELHLALERAGSFSQRREVLGLGIFEVRGIHENEFESMISVRDCTGEGEGRRGNTLIPLPELLNQCISGRCF</sequence>
<dbReference type="Proteomes" id="UP000255139">
    <property type="component" value="Unassembled WGS sequence"/>
</dbReference>
<keyword evidence="4" id="KW-1185">Reference proteome</keyword>
<evidence type="ECO:0000313" key="1">
    <source>
        <dbReference type="EMBL" id="STQ86917.1"/>
    </source>
</evidence>
<gene>
    <name evidence="2" type="ORF">LS73_006725</name>
    <name evidence="1" type="ORF">NCTC12714_01728</name>
</gene>
<dbReference type="Pfam" id="PF07598">
    <property type="entry name" value="DUF1561"/>
    <property type="match status" value="1"/>
</dbReference>
<evidence type="ECO:0000313" key="4">
    <source>
        <dbReference type="Proteomes" id="UP000255139"/>
    </source>
</evidence>
<evidence type="ECO:0000313" key="2">
    <source>
        <dbReference type="EMBL" id="TLD99873.1"/>
    </source>
</evidence>
<evidence type="ECO:0000313" key="3">
    <source>
        <dbReference type="Proteomes" id="UP000029922"/>
    </source>
</evidence>
<dbReference type="RefSeq" id="WP_104692174.1">
    <property type="nucleotide sequence ID" value="NZ_FZML01000050.1"/>
</dbReference>
<dbReference type="Proteomes" id="UP000029922">
    <property type="component" value="Unassembled WGS sequence"/>
</dbReference>
<organism evidence="1 4">
    <name type="scientific">Helicobacter muridarum</name>
    <dbReference type="NCBI Taxonomy" id="216"/>
    <lineage>
        <taxon>Bacteria</taxon>
        <taxon>Pseudomonadati</taxon>
        <taxon>Campylobacterota</taxon>
        <taxon>Epsilonproteobacteria</taxon>
        <taxon>Campylobacterales</taxon>
        <taxon>Helicobacteraceae</taxon>
        <taxon>Helicobacter</taxon>
    </lineage>
</organism>
<protein>
    <submittedName>
        <fullName evidence="2">DUF1561 family protein</fullName>
    </submittedName>
    <submittedName>
        <fullName evidence="1">Protein of uncharacterized function (DUF1561)</fullName>
    </submittedName>
</protein>
<reference evidence="1 4" key="2">
    <citation type="submission" date="2018-06" db="EMBL/GenBank/DDBJ databases">
        <authorList>
            <consortium name="Pathogen Informatics"/>
            <person name="Doyle S."/>
        </authorList>
    </citation>
    <scope>NUCLEOTIDE SEQUENCE [LARGE SCALE GENOMIC DNA]</scope>
    <source>
        <strain evidence="1 4">NCTC12714</strain>
    </source>
</reference>
<reference evidence="2 3" key="1">
    <citation type="journal article" date="2014" name="Genome Announc.">
        <title>Draft genome sequences of eight enterohepatic helicobacter species isolated from both laboratory and wild rodents.</title>
        <authorList>
            <person name="Sheh A."/>
            <person name="Shen Z."/>
            <person name="Fox J.G."/>
        </authorList>
    </citation>
    <scope>NUCLEOTIDE SEQUENCE [LARGE SCALE GENOMIC DNA]</scope>
    <source>
        <strain evidence="2 3">ST1</strain>
    </source>
</reference>
<name>A0A377PWI2_9HELI</name>
<proteinExistence type="predicted"/>
<dbReference type="AlphaFoldDB" id="A0A377PWI2"/>
<accession>A0A377PWI2</accession>
<dbReference type="OrthoDB" id="5313874at2"/>
<dbReference type="InterPro" id="IPR011455">
    <property type="entry name" value="DUF1561"/>
</dbReference>